<feature type="compositionally biased region" description="Low complexity" evidence="3">
    <location>
        <begin position="79"/>
        <end position="113"/>
    </location>
</feature>
<evidence type="ECO:0000313" key="5">
    <source>
        <dbReference type="EMBL" id="JAV28669.1"/>
    </source>
</evidence>
<keyword evidence="4" id="KW-0732">Signal</keyword>
<feature type="compositionally biased region" description="Low complexity" evidence="3">
    <location>
        <begin position="254"/>
        <end position="304"/>
    </location>
</feature>
<dbReference type="InterPro" id="IPR000618">
    <property type="entry name" value="Insect_cuticle"/>
</dbReference>
<feature type="compositionally biased region" description="Polar residues" evidence="3">
    <location>
        <begin position="318"/>
        <end position="341"/>
    </location>
</feature>
<feature type="region of interest" description="Disordered" evidence="3">
    <location>
        <begin position="245"/>
        <end position="341"/>
    </location>
</feature>
<sequence>MISKTTIICCALLGSGVLSARLDNLYGAPAPAGASRGSGGDGNFLNAPAPSNQYLPPTGQASNQGGYPSVAPLGGQGGQAQNQFGYNPQQQQPQQSQRPQQSFGAGYGAPSAGGQPGFGGGSAGGPGGFQGGFQQPRTTPIPILRYENVNNGDGSYRFDYATGNGIQHKEEGYNRKIGPELGEQIVSGGYSYTGPDGKLYSVQYKADAGGFQPVGDHLPTPPPLPRELQEAYNLHAKLFAEAAARPKNPAYQEPQGGYSQQPGQQYGAPQQQPSYQAPQQQYGAPQQQPQYQQTPQQQPQQQPQFQNTAGPVQGYPSAPSNQYLPPTNRQQSFSPSSGYRY</sequence>
<feature type="compositionally biased region" description="Polar residues" evidence="3">
    <location>
        <begin position="49"/>
        <end position="66"/>
    </location>
</feature>
<accession>A0A1Q3FM26</accession>
<dbReference type="PRINTS" id="PR00947">
    <property type="entry name" value="CUTICLE"/>
</dbReference>
<feature type="chain" id="PRO_5013315555" evidence="4">
    <location>
        <begin position="20"/>
        <end position="341"/>
    </location>
</feature>
<dbReference type="GO" id="GO:0062129">
    <property type="term" value="C:chitin-based extracellular matrix"/>
    <property type="evidence" value="ECO:0007669"/>
    <property type="project" value="TreeGrafter"/>
</dbReference>
<feature type="compositionally biased region" description="Gly residues" evidence="3">
    <location>
        <begin position="114"/>
        <end position="131"/>
    </location>
</feature>
<feature type="region of interest" description="Disordered" evidence="3">
    <location>
        <begin position="32"/>
        <end position="138"/>
    </location>
</feature>
<dbReference type="PANTHER" id="PTHR10380">
    <property type="entry name" value="CUTICLE PROTEIN"/>
    <property type="match status" value="1"/>
</dbReference>
<name>A0A1Q3FM26_CULTA</name>
<protein>
    <submittedName>
        <fullName evidence="5">Putative cuticular protein 49aa</fullName>
    </submittedName>
</protein>
<dbReference type="PROSITE" id="PS00233">
    <property type="entry name" value="CHIT_BIND_RR_1"/>
    <property type="match status" value="1"/>
</dbReference>
<evidence type="ECO:0000256" key="2">
    <source>
        <dbReference type="PROSITE-ProRule" id="PRU00497"/>
    </source>
</evidence>
<dbReference type="GO" id="GO:0008010">
    <property type="term" value="F:structural constituent of chitin-based larval cuticle"/>
    <property type="evidence" value="ECO:0007669"/>
    <property type="project" value="TreeGrafter"/>
</dbReference>
<proteinExistence type="predicted"/>
<organism evidence="5">
    <name type="scientific">Culex tarsalis</name>
    <name type="common">Encephalitis mosquito</name>
    <dbReference type="NCBI Taxonomy" id="7177"/>
    <lineage>
        <taxon>Eukaryota</taxon>
        <taxon>Metazoa</taxon>
        <taxon>Ecdysozoa</taxon>
        <taxon>Arthropoda</taxon>
        <taxon>Hexapoda</taxon>
        <taxon>Insecta</taxon>
        <taxon>Pterygota</taxon>
        <taxon>Neoptera</taxon>
        <taxon>Endopterygota</taxon>
        <taxon>Diptera</taxon>
        <taxon>Nematocera</taxon>
        <taxon>Culicoidea</taxon>
        <taxon>Culicidae</taxon>
        <taxon>Culicinae</taxon>
        <taxon>Culicini</taxon>
        <taxon>Culex</taxon>
        <taxon>Culex</taxon>
    </lineage>
</organism>
<dbReference type="InterPro" id="IPR031311">
    <property type="entry name" value="CHIT_BIND_RR_consensus"/>
</dbReference>
<evidence type="ECO:0000256" key="3">
    <source>
        <dbReference type="SAM" id="MobiDB-lite"/>
    </source>
</evidence>
<dbReference type="EMBL" id="GFDL01006376">
    <property type="protein sequence ID" value="JAV28669.1"/>
    <property type="molecule type" value="Transcribed_RNA"/>
</dbReference>
<dbReference type="Pfam" id="PF00379">
    <property type="entry name" value="Chitin_bind_4"/>
    <property type="match status" value="1"/>
</dbReference>
<dbReference type="PANTHER" id="PTHR10380:SF241">
    <property type="entry name" value="CUTICULAR PROTEIN 47EG-RELATED"/>
    <property type="match status" value="1"/>
</dbReference>
<dbReference type="InterPro" id="IPR050468">
    <property type="entry name" value="Cuticle_Struct_Prot"/>
</dbReference>
<keyword evidence="1 2" id="KW-0193">Cuticle</keyword>
<evidence type="ECO:0000256" key="1">
    <source>
        <dbReference type="ARBA" id="ARBA00022460"/>
    </source>
</evidence>
<evidence type="ECO:0000256" key="4">
    <source>
        <dbReference type="SAM" id="SignalP"/>
    </source>
</evidence>
<dbReference type="PROSITE" id="PS51155">
    <property type="entry name" value="CHIT_BIND_RR_2"/>
    <property type="match status" value="1"/>
</dbReference>
<feature type="signal peptide" evidence="4">
    <location>
        <begin position="1"/>
        <end position="19"/>
    </location>
</feature>
<dbReference type="AlphaFoldDB" id="A0A1Q3FM26"/>
<reference evidence="5" key="1">
    <citation type="submission" date="2017-01" db="EMBL/GenBank/DDBJ databases">
        <title>A deep insight into the sialotranscriptome of adult male and female Cluex tarsalis mosquitoes.</title>
        <authorList>
            <person name="Ribeiro J.M."/>
            <person name="Moreira F."/>
            <person name="Bernard K.A."/>
            <person name="Calvo E."/>
        </authorList>
    </citation>
    <scope>NUCLEOTIDE SEQUENCE</scope>
    <source>
        <strain evidence="5">Kern County</strain>
        <tissue evidence="5">Salivary glands</tissue>
    </source>
</reference>